<dbReference type="OrthoDB" id="5335351at2759"/>
<dbReference type="AlphaFoldDB" id="A0A395HI55"/>
<name>A0A395HI55_ASPHC</name>
<feature type="coiled-coil region" evidence="1">
    <location>
        <begin position="44"/>
        <end position="71"/>
    </location>
</feature>
<reference evidence="2 3" key="1">
    <citation type="submission" date="2018-02" db="EMBL/GenBank/DDBJ databases">
        <title>The genomes of Aspergillus section Nigri reveals drivers in fungal speciation.</title>
        <authorList>
            <consortium name="DOE Joint Genome Institute"/>
            <person name="Vesth T.C."/>
            <person name="Nybo J."/>
            <person name="Theobald S."/>
            <person name="Brandl J."/>
            <person name="Frisvad J.C."/>
            <person name="Nielsen K.F."/>
            <person name="Lyhne E.K."/>
            <person name="Kogle M.E."/>
            <person name="Kuo A."/>
            <person name="Riley R."/>
            <person name="Clum A."/>
            <person name="Nolan M."/>
            <person name="Lipzen A."/>
            <person name="Salamov A."/>
            <person name="Henrissat B."/>
            <person name="Wiebenga A."/>
            <person name="De vries R.P."/>
            <person name="Grigoriev I.V."/>
            <person name="Mortensen U.H."/>
            <person name="Andersen M.R."/>
            <person name="Baker S.E."/>
        </authorList>
    </citation>
    <scope>NUCLEOTIDE SEQUENCE [LARGE SCALE GENOMIC DNA]</scope>
    <source>
        <strain evidence="2 3">CBS 101889</strain>
    </source>
</reference>
<evidence type="ECO:0000313" key="2">
    <source>
        <dbReference type="EMBL" id="RAL07487.1"/>
    </source>
</evidence>
<dbReference type="RefSeq" id="XP_025546641.1">
    <property type="nucleotide sequence ID" value="XM_025693112.1"/>
</dbReference>
<organism evidence="2 3">
    <name type="scientific">Aspergillus homomorphus (strain CBS 101889)</name>
    <dbReference type="NCBI Taxonomy" id="1450537"/>
    <lineage>
        <taxon>Eukaryota</taxon>
        <taxon>Fungi</taxon>
        <taxon>Dikarya</taxon>
        <taxon>Ascomycota</taxon>
        <taxon>Pezizomycotina</taxon>
        <taxon>Eurotiomycetes</taxon>
        <taxon>Eurotiomycetidae</taxon>
        <taxon>Eurotiales</taxon>
        <taxon>Aspergillaceae</taxon>
        <taxon>Aspergillus</taxon>
        <taxon>Aspergillus subgen. Circumdati</taxon>
    </lineage>
</organism>
<dbReference type="EMBL" id="KZ824331">
    <property type="protein sequence ID" value="RAL07487.1"/>
    <property type="molecule type" value="Genomic_DNA"/>
</dbReference>
<accession>A0A395HI55</accession>
<dbReference type="Proteomes" id="UP000248961">
    <property type="component" value="Unassembled WGS sequence"/>
</dbReference>
<proteinExistence type="predicted"/>
<protein>
    <submittedName>
        <fullName evidence="2">Uncharacterized protein</fullName>
    </submittedName>
</protein>
<keyword evidence="1" id="KW-0175">Coiled coil</keyword>
<dbReference type="VEuPathDB" id="FungiDB:BO97DRAFT_378465"/>
<evidence type="ECO:0000313" key="3">
    <source>
        <dbReference type="Proteomes" id="UP000248961"/>
    </source>
</evidence>
<dbReference type="STRING" id="1450537.A0A395HI55"/>
<keyword evidence="3" id="KW-1185">Reference proteome</keyword>
<dbReference type="GeneID" id="37197401"/>
<sequence length="134" mass="15595">MESSSTEADSILSRQQAEVQSHAECHENILTESFSVGNMSGHGWKELQDKYVDLMEQHKKAEDALRNHTSRLLEVFMAWSQTTIMRDEKRALRRFKTQMQHVQNSEETLKKKKKHYTDVVKAFESALALLDDRV</sequence>
<gene>
    <name evidence="2" type="ORF">BO97DRAFT_378465</name>
</gene>
<evidence type="ECO:0000256" key="1">
    <source>
        <dbReference type="SAM" id="Coils"/>
    </source>
</evidence>